<organism evidence="1">
    <name type="scientific">Spiroplasma citri</name>
    <dbReference type="NCBI Taxonomy" id="2133"/>
    <lineage>
        <taxon>Bacteria</taxon>
        <taxon>Bacillati</taxon>
        <taxon>Mycoplasmatota</taxon>
        <taxon>Mollicutes</taxon>
        <taxon>Entomoplasmatales</taxon>
        <taxon>Spiroplasmataceae</taxon>
        <taxon>Spiroplasma</taxon>
    </lineage>
</organism>
<proteinExistence type="predicted"/>
<reference evidence="1" key="1">
    <citation type="journal article" date="2010" name="Appl. Environ. Microbiol.">
        <title>Partial chromosome sequence of Spiroplasma citri reveals extensive viral invasion and important gene decay.</title>
        <authorList>
            <person name="Carle P."/>
            <person name="Saillard C."/>
            <person name="Carrere N."/>
            <person name="Carrere S."/>
            <person name="Duret S."/>
            <person name="Eveillard S."/>
            <person name="Gaurivaud P."/>
            <person name="Gourgues G."/>
            <person name="Gouzy J."/>
            <person name="Salar P."/>
            <person name="Verdin E."/>
            <person name="Breton M."/>
            <person name="Blanchard A."/>
            <person name="Laigret F."/>
            <person name="Bove J.M."/>
            <person name="Renaudin J."/>
            <person name="Foissac X."/>
        </authorList>
    </citation>
    <scope>NUCLEOTIDE SEQUENCE</scope>
    <source>
        <strain evidence="1">GII3-3X</strain>
    </source>
</reference>
<name>Q14LA0_SPICI</name>
<dbReference type="EMBL" id="AM285320">
    <property type="protein sequence ID" value="CAK99730.1"/>
    <property type="molecule type" value="Genomic_DNA"/>
</dbReference>
<protein>
    <submittedName>
        <fullName evidence="1">Uncharacterized protein</fullName>
    </submittedName>
</protein>
<sequence>MRKFSFYNLFLNLEFNHQAVKINSYSGYTYYYWDQQNPWKYNQILGEATELKNNEDNFTLQQELNTGLQEKYRYDNDQCIGKDNVVEWSTRTKIKINKIIWERINTLFY</sequence>
<dbReference type="RefSeq" id="WP_238335982.1">
    <property type="nucleotide sequence ID" value="NZ_CP042472.1"/>
</dbReference>
<gene>
    <name evidence="1" type="ORF">SPICI19_080</name>
</gene>
<evidence type="ECO:0000313" key="1">
    <source>
        <dbReference type="EMBL" id="CAK99730.1"/>
    </source>
</evidence>
<accession>Q14LA0</accession>
<dbReference type="AlphaFoldDB" id="Q14LA0"/>